<dbReference type="EMBL" id="LT629701">
    <property type="protein sequence ID" value="SDM44150.1"/>
    <property type="molecule type" value="Genomic_DNA"/>
</dbReference>
<accession>A0A1G9T933</accession>
<dbReference type="SUPFAM" id="SSF51658">
    <property type="entry name" value="Xylose isomerase-like"/>
    <property type="match status" value="1"/>
</dbReference>
<evidence type="ECO:0000259" key="1">
    <source>
        <dbReference type="Pfam" id="PF01261"/>
    </source>
</evidence>
<dbReference type="AlphaFoldDB" id="A0A1G9T933"/>
<dbReference type="InterPro" id="IPR013022">
    <property type="entry name" value="Xyl_isomerase-like_TIM-brl"/>
</dbReference>
<reference evidence="2 3" key="1">
    <citation type="submission" date="2016-10" db="EMBL/GenBank/DDBJ databases">
        <authorList>
            <person name="de Groot N.N."/>
        </authorList>
    </citation>
    <scope>NUCLEOTIDE SEQUENCE [LARGE SCALE GENOMIC DNA]</scope>
    <source>
        <strain evidence="2 3">DSM 44149</strain>
    </source>
</reference>
<gene>
    <name evidence="2" type="ORF">SAMN04489726_1638</name>
</gene>
<dbReference type="InterPro" id="IPR036237">
    <property type="entry name" value="Xyl_isomerase-like_sf"/>
</dbReference>
<keyword evidence="2" id="KW-0413">Isomerase</keyword>
<dbReference type="STRING" id="211114.SAMN04489726_1638"/>
<sequence>MKIDEGRVGVIVPGVVSVTFRQLSVPEVVGVTADAGLRAITWGGDVHVPVGDLAAAERARTLTADAGLLVEGYGSYYKAGETEPAAFADAVRTAVALGAPVIRVWAGVTGTSDTDPARRAAVTQDLRRCADLAAVHGIRVAVEYHVETLTDDIDSATRLFDEVDALVPYWQPKETPDVDACLKEVRSLLPKLRTVHAFSWGPDGFTERLPLSDRADLWRPVLAELTSDGQDRFVLLEFVPDDSVEQFRNDAAALLGWSAVD</sequence>
<feature type="domain" description="Xylose isomerase-like TIM barrel" evidence="1">
    <location>
        <begin position="32"/>
        <end position="164"/>
    </location>
</feature>
<dbReference type="GO" id="GO:0016853">
    <property type="term" value="F:isomerase activity"/>
    <property type="evidence" value="ECO:0007669"/>
    <property type="project" value="UniProtKB-KW"/>
</dbReference>
<dbReference type="Proteomes" id="UP000183376">
    <property type="component" value="Chromosome I"/>
</dbReference>
<keyword evidence="3" id="KW-1185">Reference proteome</keyword>
<evidence type="ECO:0000313" key="2">
    <source>
        <dbReference type="EMBL" id="SDM44150.1"/>
    </source>
</evidence>
<dbReference type="Pfam" id="PF01261">
    <property type="entry name" value="AP_endonuc_2"/>
    <property type="match status" value="1"/>
</dbReference>
<proteinExistence type="predicted"/>
<dbReference type="PANTHER" id="PTHR12110">
    <property type="entry name" value="HYDROXYPYRUVATE ISOMERASE"/>
    <property type="match status" value="1"/>
</dbReference>
<protein>
    <submittedName>
        <fullName evidence="2">Sugar phosphate isomerase/epimerase</fullName>
    </submittedName>
</protein>
<dbReference type="InterPro" id="IPR050312">
    <property type="entry name" value="IolE/XylAMocC-like"/>
</dbReference>
<evidence type="ECO:0000313" key="3">
    <source>
        <dbReference type="Proteomes" id="UP000183376"/>
    </source>
</evidence>
<dbReference type="eggNOG" id="COG1082">
    <property type="taxonomic scope" value="Bacteria"/>
</dbReference>
<dbReference type="Gene3D" id="3.20.20.150">
    <property type="entry name" value="Divalent-metal-dependent TIM barrel enzymes"/>
    <property type="match status" value="1"/>
</dbReference>
<dbReference type="PANTHER" id="PTHR12110:SF41">
    <property type="entry name" value="INOSOSE DEHYDRATASE"/>
    <property type="match status" value="1"/>
</dbReference>
<name>A0A1G9T933_ALLAB</name>
<organism evidence="2 3">
    <name type="scientific">Allokutzneria albata</name>
    <name type="common">Kibdelosporangium albatum</name>
    <dbReference type="NCBI Taxonomy" id="211114"/>
    <lineage>
        <taxon>Bacteria</taxon>
        <taxon>Bacillati</taxon>
        <taxon>Actinomycetota</taxon>
        <taxon>Actinomycetes</taxon>
        <taxon>Pseudonocardiales</taxon>
        <taxon>Pseudonocardiaceae</taxon>
        <taxon>Allokutzneria</taxon>
    </lineage>
</organism>